<dbReference type="VEuPathDB" id="TriTrypDB:ADEAN_000746000"/>
<dbReference type="PANTHER" id="PTHR46402:SF2">
    <property type="entry name" value="HISTONE-LYSINE N-TRIMETHYLTRANSFERASE SMYD5"/>
    <property type="match status" value="1"/>
</dbReference>
<dbReference type="PANTHER" id="PTHR46402">
    <property type="entry name" value="SET AND MYND DOMAIN-CONTAINING PROTEIN 5"/>
    <property type="match status" value="1"/>
</dbReference>
<dbReference type="Gene3D" id="2.170.270.10">
    <property type="entry name" value="SET domain"/>
    <property type="match status" value="1"/>
</dbReference>
<dbReference type="PROSITE" id="PS01250">
    <property type="entry name" value="CHH_MIH_GIH"/>
    <property type="match status" value="1"/>
</dbReference>
<dbReference type="AlphaFoldDB" id="A0A7G2CJI1"/>
<name>A0A7G2CJI1_9TRYP</name>
<dbReference type="SUPFAM" id="SSF48452">
    <property type="entry name" value="TPR-like"/>
    <property type="match status" value="1"/>
</dbReference>
<dbReference type="GO" id="GO:0032259">
    <property type="term" value="P:methylation"/>
    <property type="evidence" value="ECO:0007669"/>
    <property type="project" value="UniProtKB-KW"/>
</dbReference>
<dbReference type="SUPFAM" id="SSF82199">
    <property type="entry name" value="SET domain"/>
    <property type="match status" value="1"/>
</dbReference>
<sequence>MEGLEALKNEGNRKYGAGDISGAVAQYLQCLEALRDEKGGEAEKKKLEVTVCTNLSLAYIGLGEWDNSTVYSQRAFRLDPSALKAHIRWVEARHKGGYSFDALVHSMLYVRPLLRKDVEEKKITVQESTKVLQELESDLMQRLGLRDLAEGVELVHYNGGVDMISRAHFKTNDVIFVEKKYITNFGETELTSIRDITTEMICAHFAKHLMVEQEKNSDLWNTFRQQFFGAWPRSLSEVDDEAKKIIGDHLHSEFPSLKGEAFDEIFLLSLMCRYNCFYSGFFRVCALANHNCQPNIAMKYNNTDETVTMTVVSDVKPGEMLNVKYLGDAHFLMGLGKRREFLRSWLFWCSCERCKKDNESSSIQEYIRCKECRQYTHMAVPGDTAQPDPLVSREVHCMHCKHSFSWDDEHKRPFGELLQRYMASGFPSTTLDLWKWTREQLKTVRSLEVHPANWLYRMVFYFICVPLTQFVSRCVEPLRRGTADDALRDMAELSVKNGFEADYLPLLTELPEDAPLSLRRDALLFSEECGNDALKCLMTLWHLIKDFYPAHEMWSIHSAINNLVLLLLLFPPTTVKLSSANALELLQRHGPYIELAEESKWLQLFNMYRGRVPGKDLPNINKVKSAFSRKKK</sequence>
<gene>
    <name evidence="5" type="ORF">ADEAN_000746000</name>
</gene>
<evidence type="ECO:0000256" key="2">
    <source>
        <dbReference type="ARBA" id="ARBA00022679"/>
    </source>
</evidence>
<keyword evidence="1" id="KW-0489">Methyltransferase</keyword>
<dbReference type="InterPro" id="IPR001214">
    <property type="entry name" value="SET_dom"/>
</dbReference>
<feature type="domain" description="SET" evidence="4">
    <location>
        <begin position="166"/>
        <end position="325"/>
    </location>
</feature>
<dbReference type="GO" id="GO:0045814">
    <property type="term" value="P:negative regulation of gene expression, epigenetic"/>
    <property type="evidence" value="ECO:0007669"/>
    <property type="project" value="TreeGrafter"/>
</dbReference>
<evidence type="ECO:0000313" key="6">
    <source>
        <dbReference type="Proteomes" id="UP000515908"/>
    </source>
</evidence>
<dbReference type="Proteomes" id="UP000515908">
    <property type="component" value="Chromosome 15"/>
</dbReference>
<dbReference type="EMBL" id="LR877159">
    <property type="protein sequence ID" value="CAD2219946.1"/>
    <property type="molecule type" value="Genomic_DNA"/>
</dbReference>
<dbReference type="InterPro" id="IPR018251">
    <property type="entry name" value="Crust_neurhormone_CS"/>
</dbReference>
<dbReference type="Gene3D" id="1.25.40.10">
    <property type="entry name" value="Tetratricopeptide repeat domain"/>
    <property type="match status" value="1"/>
</dbReference>
<dbReference type="CDD" id="cd20071">
    <property type="entry name" value="SET_SMYD"/>
    <property type="match status" value="1"/>
</dbReference>
<evidence type="ECO:0000256" key="3">
    <source>
        <dbReference type="ARBA" id="ARBA00022691"/>
    </source>
</evidence>
<organism evidence="5 6">
    <name type="scientific">Angomonas deanei</name>
    <dbReference type="NCBI Taxonomy" id="59799"/>
    <lineage>
        <taxon>Eukaryota</taxon>
        <taxon>Discoba</taxon>
        <taxon>Euglenozoa</taxon>
        <taxon>Kinetoplastea</taxon>
        <taxon>Metakinetoplastina</taxon>
        <taxon>Trypanosomatida</taxon>
        <taxon>Trypanosomatidae</taxon>
        <taxon>Strigomonadinae</taxon>
        <taxon>Angomonas</taxon>
    </lineage>
</organism>
<dbReference type="GO" id="GO:0042799">
    <property type="term" value="F:histone H4K20 methyltransferase activity"/>
    <property type="evidence" value="ECO:0007669"/>
    <property type="project" value="TreeGrafter"/>
</dbReference>
<dbReference type="Pfam" id="PF00856">
    <property type="entry name" value="SET"/>
    <property type="match status" value="1"/>
</dbReference>
<reference evidence="5 6" key="1">
    <citation type="submission" date="2020-08" db="EMBL/GenBank/DDBJ databases">
        <authorList>
            <person name="Newling K."/>
            <person name="Davey J."/>
            <person name="Forrester S."/>
        </authorList>
    </citation>
    <scope>NUCLEOTIDE SEQUENCE [LARGE SCALE GENOMIC DNA]</scope>
    <source>
        <strain evidence="6">Crithidia deanei Carvalho (ATCC PRA-265)</strain>
    </source>
</reference>
<dbReference type="InterPro" id="IPR046341">
    <property type="entry name" value="SET_dom_sf"/>
</dbReference>
<keyword evidence="6" id="KW-1185">Reference proteome</keyword>
<evidence type="ECO:0000313" key="5">
    <source>
        <dbReference type="EMBL" id="CAD2219946.1"/>
    </source>
</evidence>
<evidence type="ECO:0000256" key="1">
    <source>
        <dbReference type="ARBA" id="ARBA00022603"/>
    </source>
</evidence>
<keyword evidence="2" id="KW-0808">Transferase</keyword>
<accession>A0A7G2CJI1</accession>
<evidence type="ECO:0000259" key="4">
    <source>
        <dbReference type="Pfam" id="PF00856"/>
    </source>
</evidence>
<proteinExistence type="predicted"/>
<protein>
    <recommendedName>
        <fullName evidence="4">SET domain-containing protein</fullName>
    </recommendedName>
</protein>
<dbReference type="InterPro" id="IPR011990">
    <property type="entry name" value="TPR-like_helical_dom_sf"/>
</dbReference>
<dbReference type="GO" id="GO:0005576">
    <property type="term" value="C:extracellular region"/>
    <property type="evidence" value="ECO:0007669"/>
    <property type="project" value="InterPro"/>
</dbReference>
<keyword evidence="3" id="KW-0949">S-adenosyl-L-methionine</keyword>
<dbReference type="GO" id="GO:0005184">
    <property type="term" value="F:neuropeptide hormone activity"/>
    <property type="evidence" value="ECO:0007669"/>
    <property type="project" value="InterPro"/>
</dbReference>